<dbReference type="Gene3D" id="1.10.540.10">
    <property type="entry name" value="Acyl-CoA dehydrogenase/oxidase, N-terminal domain"/>
    <property type="match status" value="1"/>
</dbReference>
<reference evidence="5" key="1">
    <citation type="journal article" date="2019" name="Int. J. Syst. Evol. Microbiol.">
        <title>The Global Catalogue of Microorganisms (GCM) 10K type strain sequencing project: providing services to taxonomists for standard genome sequencing and annotation.</title>
        <authorList>
            <consortium name="The Broad Institute Genomics Platform"/>
            <consortium name="The Broad Institute Genome Sequencing Center for Infectious Disease"/>
            <person name="Wu L."/>
            <person name="Ma J."/>
        </authorList>
    </citation>
    <scope>NUCLEOTIDE SEQUENCE [LARGE SCALE GENOMIC DNA]</scope>
    <source>
        <strain evidence="5">CGMCC 1.15067</strain>
    </source>
</reference>
<dbReference type="InterPro" id="IPR037069">
    <property type="entry name" value="AcylCoA_DH/ox_N_sf"/>
</dbReference>
<feature type="domain" description="Acyl-CoA dehydrogenase/oxidase N-terminal" evidence="2">
    <location>
        <begin position="28"/>
        <end position="95"/>
    </location>
</feature>
<dbReference type="SUPFAM" id="SSF56645">
    <property type="entry name" value="Acyl-CoA dehydrogenase NM domain-like"/>
    <property type="match status" value="1"/>
</dbReference>
<comment type="caution">
    <text evidence="4">The sequence shown here is derived from an EMBL/GenBank/DDBJ whole genome shotgun (WGS) entry which is preliminary data.</text>
</comment>
<dbReference type="PANTHER" id="PTHR43884:SF25">
    <property type="entry name" value="ACYL-COA DEHYDROGENASE YDBM-RELATED"/>
    <property type="match status" value="1"/>
</dbReference>
<dbReference type="Gene3D" id="2.40.110.10">
    <property type="entry name" value="Butyryl-CoA Dehydrogenase, subunit A, domain 2"/>
    <property type="match status" value="1"/>
</dbReference>
<dbReference type="Proteomes" id="UP001597403">
    <property type="component" value="Unassembled WGS sequence"/>
</dbReference>
<name>A0ABW4URN7_9BACL</name>
<dbReference type="PIRSF" id="PIRSF016578">
    <property type="entry name" value="HsaA"/>
    <property type="match status" value="1"/>
</dbReference>
<sequence>MTNLDARYQLTNEEEQLLQRATDLFPLLRKYGQQIDEERHIPEELIEQISAAGLFRLSTPRKYGGYEVSMHALVEIISEVAKGNGSAGWVVQIVNGNNFNAALSLHPQVLDLIFEKEQEVRFCSVLQGRKVNVQKVEGGYVVEHGLWGFGSGSKHATHALLNLKDAQSSKENASMLLAVIPMSEVTIVDDWYTMSLRGSSSNSLQINNVFIPEVYVVEQNTNIEDHQNAPAAGLERFYEYKPYTNIITTLTTGISAILGLARGGLDYFVETAKRKGITMTTHSIQAEVGHIQYKVGLAAMKIESAHLHINRSIESLEYHIQTKQLFTEKEFAQIQTDIGYAAMLCTESIDMLMVESGGSVIADANPLSQIYRDIRGGANHALTTASTGLELYGRIWLGLQPQNILTLSYRSMLKV</sequence>
<dbReference type="InterPro" id="IPR009100">
    <property type="entry name" value="AcylCoA_DH/oxidase_NM_dom_sf"/>
</dbReference>
<proteinExistence type="predicted"/>
<protein>
    <submittedName>
        <fullName evidence="4">Acyl-CoA dehydrogenase family protein</fullName>
    </submittedName>
</protein>
<dbReference type="InterPro" id="IPR046373">
    <property type="entry name" value="Acyl-CoA_Oxase/DH_mid-dom_sf"/>
</dbReference>
<dbReference type="PANTHER" id="PTHR43884">
    <property type="entry name" value="ACYL-COA DEHYDROGENASE"/>
    <property type="match status" value="1"/>
</dbReference>
<keyword evidence="1" id="KW-0560">Oxidoreductase</keyword>
<organism evidence="4 5">
    <name type="scientific">Paenibacillus nicotianae</name>
    <dbReference type="NCBI Taxonomy" id="1526551"/>
    <lineage>
        <taxon>Bacteria</taxon>
        <taxon>Bacillati</taxon>
        <taxon>Bacillota</taxon>
        <taxon>Bacilli</taxon>
        <taxon>Bacillales</taxon>
        <taxon>Paenibacillaceae</taxon>
        <taxon>Paenibacillus</taxon>
    </lineage>
</organism>
<dbReference type="Gene3D" id="1.20.140.10">
    <property type="entry name" value="Butyryl-CoA Dehydrogenase, subunit A, domain 3"/>
    <property type="match status" value="1"/>
</dbReference>
<dbReference type="Pfam" id="PF02771">
    <property type="entry name" value="Acyl-CoA_dh_N"/>
    <property type="match status" value="1"/>
</dbReference>
<dbReference type="RefSeq" id="WP_204826817.1">
    <property type="nucleotide sequence ID" value="NZ_JBHUGF010000009.1"/>
</dbReference>
<evidence type="ECO:0000313" key="4">
    <source>
        <dbReference type="EMBL" id="MFD1989111.1"/>
    </source>
</evidence>
<feature type="domain" description="Acyl-CoA dehydrogenase C-terminal" evidence="3">
    <location>
        <begin position="256"/>
        <end position="383"/>
    </location>
</feature>
<keyword evidence="5" id="KW-1185">Reference proteome</keyword>
<dbReference type="InterPro" id="IPR013107">
    <property type="entry name" value="Acyl-CoA_DH_C"/>
</dbReference>
<evidence type="ECO:0000259" key="2">
    <source>
        <dbReference type="Pfam" id="PF02771"/>
    </source>
</evidence>
<evidence type="ECO:0000259" key="3">
    <source>
        <dbReference type="Pfam" id="PF08028"/>
    </source>
</evidence>
<evidence type="ECO:0000313" key="5">
    <source>
        <dbReference type="Proteomes" id="UP001597403"/>
    </source>
</evidence>
<evidence type="ECO:0000256" key="1">
    <source>
        <dbReference type="ARBA" id="ARBA00023002"/>
    </source>
</evidence>
<gene>
    <name evidence="4" type="ORF">ACFSGI_03915</name>
</gene>
<dbReference type="EMBL" id="JBHUGF010000009">
    <property type="protein sequence ID" value="MFD1989111.1"/>
    <property type="molecule type" value="Genomic_DNA"/>
</dbReference>
<accession>A0ABW4URN7</accession>
<dbReference type="Pfam" id="PF08028">
    <property type="entry name" value="Acyl-CoA_dh_2"/>
    <property type="match status" value="1"/>
</dbReference>
<dbReference type="InterPro" id="IPR013786">
    <property type="entry name" value="AcylCoA_DH/ox_N"/>
</dbReference>